<dbReference type="RefSeq" id="WP_208344148.1">
    <property type="nucleotide sequence ID" value="NZ_CAWQFN010000479.1"/>
</dbReference>
<sequence length="149" mass="16614">MSTYRKLAIALVSIVVWFSTITTSFADVNTNVVASSEQLQAPIQVLAFVDSDDTNSARSKLYDDIEQAWKQRNVKDSLFAVCDATTLDRDLCRDLLKTEIVHKRQSLLDSCYSTPGTNGRLCLALAVKNLGLNSLVDLDRWINELDEPS</sequence>
<reference evidence="3" key="1">
    <citation type="journal article" date="2021" name="Science">
        <title>Hunting the eagle killer: A cyanobacterial neurotoxin causes vacuolar myelinopathy.</title>
        <authorList>
            <person name="Breinlinger S."/>
            <person name="Phillips T.J."/>
            <person name="Haram B.N."/>
            <person name="Mares J."/>
            <person name="Martinez Yerena J.A."/>
            <person name="Hrouzek P."/>
            <person name="Sobotka R."/>
            <person name="Henderson W.M."/>
            <person name="Schmieder P."/>
            <person name="Williams S.M."/>
            <person name="Lauderdale J.D."/>
            <person name="Wilde H.D."/>
            <person name="Gerrin W."/>
            <person name="Kust A."/>
            <person name="Washington J.W."/>
            <person name="Wagner C."/>
            <person name="Geier B."/>
            <person name="Liebeke M."/>
            <person name="Enke H."/>
            <person name="Niedermeyer T.H.J."/>
            <person name="Wilde S.B."/>
        </authorList>
    </citation>
    <scope>NUCLEOTIDE SEQUENCE [LARGE SCALE GENOMIC DNA]</scope>
    <source>
        <strain evidence="3">Thurmond2011</strain>
    </source>
</reference>
<evidence type="ECO:0000313" key="3">
    <source>
        <dbReference type="Proteomes" id="UP000667802"/>
    </source>
</evidence>
<feature type="chain" id="PRO_5042971458" description="Secreted protein" evidence="1">
    <location>
        <begin position="27"/>
        <end position="149"/>
    </location>
</feature>
<organism evidence="2 3">
    <name type="scientific">Aetokthonos hydrillicola Thurmond2011</name>
    <dbReference type="NCBI Taxonomy" id="2712845"/>
    <lineage>
        <taxon>Bacteria</taxon>
        <taxon>Bacillati</taxon>
        <taxon>Cyanobacteriota</taxon>
        <taxon>Cyanophyceae</taxon>
        <taxon>Nostocales</taxon>
        <taxon>Hapalosiphonaceae</taxon>
        <taxon>Aetokthonos</taxon>
    </lineage>
</organism>
<dbReference type="AlphaFoldDB" id="A0AAP5IG58"/>
<evidence type="ECO:0000313" key="2">
    <source>
        <dbReference type="EMBL" id="MDR9899113.1"/>
    </source>
</evidence>
<dbReference type="Proteomes" id="UP000667802">
    <property type="component" value="Unassembled WGS sequence"/>
</dbReference>
<comment type="caution">
    <text evidence="2">The sequence shown here is derived from an EMBL/GenBank/DDBJ whole genome shotgun (WGS) entry which is preliminary data.</text>
</comment>
<proteinExistence type="predicted"/>
<accession>A0AAP5IG58</accession>
<gene>
    <name evidence="2" type="ORF">G7B40_031805</name>
</gene>
<keyword evidence="3" id="KW-1185">Reference proteome</keyword>
<name>A0AAP5IG58_9CYAN</name>
<feature type="signal peptide" evidence="1">
    <location>
        <begin position="1"/>
        <end position="26"/>
    </location>
</feature>
<protein>
    <recommendedName>
        <fullName evidence="4">Secreted protein</fullName>
    </recommendedName>
</protein>
<keyword evidence="1" id="KW-0732">Signal</keyword>
<dbReference type="EMBL" id="JAALHA020000022">
    <property type="protein sequence ID" value="MDR9899113.1"/>
    <property type="molecule type" value="Genomic_DNA"/>
</dbReference>
<evidence type="ECO:0008006" key="4">
    <source>
        <dbReference type="Google" id="ProtNLM"/>
    </source>
</evidence>
<evidence type="ECO:0000256" key="1">
    <source>
        <dbReference type="SAM" id="SignalP"/>
    </source>
</evidence>